<dbReference type="GO" id="GO:0004222">
    <property type="term" value="F:metalloendopeptidase activity"/>
    <property type="evidence" value="ECO:0007669"/>
    <property type="project" value="TreeGrafter"/>
</dbReference>
<dbReference type="CDD" id="cd12797">
    <property type="entry name" value="M23_peptidase"/>
    <property type="match status" value="1"/>
</dbReference>
<evidence type="ECO:0000259" key="3">
    <source>
        <dbReference type="Pfam" id="PF13511"/>
    </source>
</evidence>
<protein>
    <recommendedName>
        <fullName evidence="6">Peptidase M23</fullName>
    </recommendedName>
</protein>
<dbReference type="SUPFAM" id="SSF51261">
    <property type="entry name" value="Duplicated hybrid motif"/>
    <property type="match status" value="1"/>
</dbReference>
<feature type="signal peptide" evidence="1">
    <location>
        <begin position="1"/>
        <end position="21"/>
    </location>
</feature>
<evidence type="ECO:0000259" key="2">
    <source>
        <dbReference type="Pfam" id="PF01551"/>
    </source>
</evidence>
<dbReference type="InterPro" id="IPR016047">
    <property type="entry name" value="M23ase_b-sheet_dom"/>
</dbReference>
<evidence type="ECO:0008006" key="6">
    <source>
        <dbReference type="Google" id="ProtNLM"/>
    </source>
</evidence>
<dbReference type="EMBL" id="BSFN01000001">
    <property type="protein sequence ID" value="GLK87193.1"/>
    <property type="molecule type" value="Genomic_DNA"/>
</dbReference>
<accession>A0A9W6NDP7</accession>
<evidence type="ECO:0000313" key="4">
    <source>
        <dbReference type="EMBL" id="GLK87193.1"/>
    </source>
</evidence>
<sequence length="299" mass="32460">MLGRIILLCGLLLAGANPALALTIYKYTDANGVVTYTDKAAPGAQVFVFRDRMVERLDTQVKLETKKHDAGETLLVRNDLYAPVEVELSLNNAVNVSGMPDKPIHWVLPPRSTIRLATLAPRDASQPMRYKPKLRTALGDPRLQPIVYDYPLPWVGGPFRQSQGANGKYSHFTPKGRYAIDIAMPEGTPIVSARAGTVVKIENGQSGRGNNPSGNFVRVLHDDGTMGVYLHLMRGSVLVGEGQRIDLGTPLARSGNTGNSSGPHLHFVIQRNMGLALESIPFDFVQPVDTLPNFAVGGE</sequence>
<dbReference type="Pfam" id="PF01551">
    <property type="entry name" value="Peptidase_M23"/>
    <property type="match status" value="1"/>
</dbReference>
<reference evidence="4" key="2">
    <citation type="submission" date="2023-01" db="EMBL/GenBank/DDBJ databases">
        <authorList>
            <person name="Sun Q."/>
            <person name="Evtushenko L."/>
        </authorList>
    </citation>
    <scope>NUCLEOTIDE SEQUENCE</scope>
    <source>
        <strain evidence="4">VKM B-2935</strain>
    </source>
</reference>
<keyword evidence="5" id="KW-1185">Reference proteome</keyword>
<organism evidence="4 5">
    <name type="scientific">Pseudomonas turukhanskensis</name>
    <dbReference type="NCBI Taxonomy" id="1806536"/>
    <lineage>
        <taxon>Bacteria</taxon>
        <taxon>Pseudomonadati</taxon>
        <taxon>Pseudomonadota</taxon>
        <taxon>Gammaproteobacteria</taxon>
        <taxon>Pseudomonadales</taxon>
        <taxon>Pseudomonadaceae</taxon>
        <taxon>Pseudomonas</taxon>
    </lineage>
</organism>
<dbReference type="AlphaFoldDB" id="A0A9W6NDP7"/>
<keyword evidence="1" id="KW-0732">Signal</keyword>
<dbReference type="Proteomes" id="UP001143328">
    <property type="component" value="Unassembled WGS sequence"/>
</dbReference>
<evidence type="ECO:0000313" key="5">
    <source>
        <dbReference type="Proteomes" id="UP001143328"/>
    </source>
</evidence>
<dbReference type="InterPro" id="IPR050570">
    <property type="entry name" value="Cell_wall_metabolism_enzyme"/>
</dbReference>
<feature type="domain" description="DUF4124" evidence="3">
    <location>
        <begin position="11"/>
        <end position="45"/>
    </location>
</feature>
<comment type="caution">
    <text evidence="4">The sequence shown here is derived from an EMBL/GenBank/DDBJ whole genome shotgun (WGS) entry which is preliminary data.</text>
</comment>
<dbReference type="PANTHER" id="PTHR21666">
    <property type="entry name" value="PEPTIDASE-RELATED"/>
    <property type="match status" value="1"/>
</dbReference>
<gene>
    <name evidence="4" type="ORF">GCM10017655_02550</name>
</gene>
<dbReference type="Gene3D" id="2.70.70.10">
    <property type="entry name" value="Glucose Permease (Domain IIA)"/>
    <property type="match status" value="1"/>
</dbReference>
<dbReference type="Pfam" id="PF13511">
    <property type="entry name" value="DUF4124"/>
    <property type="match status" value="1"/>
</dbReference>
<dbReference type="PANTHER" id="PTHR21666:SF294">
    <property type="entry name" value="PEPTIDASE M23"/>
    <property type="match status" value="1"/>
</dbReference>
<feature type="chain" id="PRO_5040840100" description="Peptidase M23" evidence="1">
    <location>
        <begin position="22"/>
        <end position="299"/>
    </location>
</feature>
<dbReference type="InterPro" id="IPR025392">
    <property type="entry name" value="DUF4124"/>
</dbReference>
<proteinExistence type="predicted"/>
<feature type="domain" description="M23ase beta-sheet core" evidence="2">
    <location>
        <begin position="178"/>
        <end position="272"/>
    </location>
</feature>
<reference evidence="4" key="1">
    <citation type="journal article" date="2014" name="Int. J. Syst. Evol. Microbiol.">
        <title>Complete genome sequence of Corynebacterium casei LMG S-19264T (=DSM 44701T), isolated from a smear-ripened cheese.</title>
        <authorList>
            <consortium name="US DOE Joint Genome Institute (JGI-PGF)"/>
            <person name="Walter F."/>
            <person name="Albersmeier A."/>
            <person name="Kalinowski J."/>
            <person name="Ruckert C."/>
        </authorList>
    </citation>
    <scope>NUCLEOTIDE SEQUENCE</scope>
    <source>
        <strain evidence="4">VKM B-2935</strain>
    </source>
</reference>
<name>A0A9W6NDP7_9PSED</name>
<dbReference type="RefSeq" id="WP_271193404.1">
    <property type="nucleotide sequence ID" value="NZ_BSFN01000001.1"/>
</dbReference>
<dbReference type="InterPro" id="IPR011055">
    <property type="entry name" value="Dup_hybrid_motif"/>
</dbReference>
<evidence type="ECO:0000256" key="1">
    <source>
        <dbReference type="SAM" id="SignalP"/>
    </source>
</evidence>